<dbReference type="OrthoDB" id="681232at2759"/>
<keyword evidence="3" id="KW-0611">Plant defense</keyword>
<feature type="domain" description="NB-ARC" evidence="5">
    <location>
        <begin position="1"/>
        <end position="44"/>
    </location>
</feature>
<evidence type="ECO:0000256" key="4">
    <source>
        <dbReference type="SAM" id="MobiDB-lite"/>
    </source>
</evidence>
<feature type="domain" description="Disease resistance R13L4/SHOC-2-like LRR" evidence="7">
    <location>
        <begin position="294"/>
        <end position="394"/>
    </location>
</feature>
<dbReference type="STRING" id="4565.A0A3B6U5U2"/>
<feature type="region of interest" description="Disordered" evidence="4">
    <location>
        <begin position="714"/>
        <end position="739"/>
    </location>
</feature>
<dbReference type="SUPFAM" id="SSF52058">
    <property type="entry name" value="L domain-like"/>
    <property type="match status" value="1"/>
</dbReference>
<evidence type="ECO:0000256" key="2">
    <source>
        <dbReference type="ARBA" id="ARBA00022737"/>
    </source>
</evidence>
<dbReference type="OMA" id="IVEMCAG"/>
<evidence type="ECO:0000259" key="5">
    <source>
        <dbReference type="Pfam" id="PF00931"/>
    </source>
</evidence>
<keyword evidence="1" id="KW-0433">Leucine-rich repeat</keyword>
<dbReference type="AlphaFoldDB" id="A0A3B6U5U2"/>
<dbReference type="Proteomes" id="UP000019116">
    <property type="component" value="Chromosome Un"/>
</dbReference>
<keyword evidence="2" id="KW-0677">Repeat</keyword>
<dbReference type="InterPro" id="IPR044974">
    <property type="entry name" value="Disease_R_plants"/>
</dbReference>
<dbReference type="InterPro" id="IPR002182">
    <property type="entry name" value="NB-ARC"/>
</dbReference>
<evidence type="ECO:0000259" key="7">
    <source>
        <dbReference type="Pfam" id="PF23598"/>
    </source>
</evidence>
<evidence type="ECO:0000256" key="3">
    <source>
        <dbReference type="ARBA" id="ARBA00022821"/>
    </source>
</evidence>
<name>A0A3B6U5U2_WHEAT</name>
<dbReference type="Gene3D" id="3.80.10.10">
    <property type="entry name" value="Ribonuclease Inhibitor"/>
    <property type="match status" value="1"/>
</dbReference>
<dbReference type="EnsemblPlants" id="TraesCSU02G103200.1">
    <property type="protein sequence ID" value="TraesCSU02G103200.1"/>
    <property type="gene ID" value="TraesCSU02G103200"/>
</dbReference>
<dbReference type="GO" id="GO:0006952">
    <property type="term" value="P:defense response"/>
    <property type="evidence" value="ECO:0007669"/>
    <property type="project" value="UniProtKB-KW"/>
</dbReference>
<reference evidence="8" key="1">
    <citation type="submission" date="2018-08" db="EMBL/GenBank/DDBJ databases">
        <authorList>
            <person name="Rossello M."/>
        </authorList>
    </citation>
    <scope>NUCLEOTIDE SEQUENCE [LARGE SCALE GENOMIC DNA]</scope>
    <source>
        <strain evidence="8">cv. Chinese Spring</strain>
    </source>
</reference>
<dbReference type="SMART" id="SM00369">
    <property type="entry name" value="LRR_TYP"/>
    <property type="match status" value="4"/>
</dbReference>
<dbReference type="Pfam" id="PF23559">
    <property type="entry name" value="WHD_DRP"/>
    <property type="match status" value="1"/>
</dbReference>
<dbReference type="Gene3D" id="1.10.10.10">
    <property type="entry name" value="Winged helix-like DNA-binding domain superfamily/Winged helix DNA-binding domain"/>
    <property type="match status" value="1"/>
</dbReference>
<feature type="domain" description="Disease resistance R13L4/SHOC-2-like LRR" evidence="7">
    <location>
        <begin position="530"/>
        <end position="683"/>
    </location>
</feature>
<dbReference type="GO" id="GO:0043531">
    <property type="term" value="F:ADP binding"/>
    <property type="evidence" value="ECO:0007669"/>
    <property type="project" value="InterPro"/>
</dbReference>
<protein>
    <submittedName>
        <fullName evidence="8">Uncharacterized protein</fullName>
    </submittedName>
</protein>
<dbReference type="PANTHER" id="PTHR23155">
    <property type="entry name" value="DISEASE RESISTANCE PROTEIN RP"/>
    <property type="match status" value="1"/>
</dbReference>
<dbReference type="Pfam" id="PF23598">
    <property type="entry name" value="LRR_14"/>
    <property type="match status" value="3"/>
</dbReference>
<dbReference type="GO" id="GO:0051707">
    <property type="term" value="P:response to other organism"/>
    <property type="evidence" value="ECO:0007669"/>
    <property type="project" value="UniProtKB-ARBA"/>
</dbReference>
<dbReference type="InterPro" id="IPR032675">
    <property type="entry name" value="LRR_dom_sf"/>
</dbReference>
<sequence length="739" mass="84549">MVIIDDIWHGGEWETIRRSLPLNTLGSRIVTTTRINAIAEKWRDDFDALIYKMDTEWDYVREIWAYIIGEEDVAAGMVAKFDMVAADFDCDHPVVHMCGGMPLALVCMFSALAKEQEQQGLHVKKASDVQDRIWEKVKRNGIQNTPGFEPLVESLQLGYIHLPHHMLKTCLLYCCIYPEGREIKRGHLMRRWTAERFVCKEEIAKGYFEELVNRGLIPFVKKRYSQNYGKYRVHPVMRNFLRCKLREDNFITCSSDIPASYACRIRLLCIDEDPMSDSDSVTDDGPMSEIDWSHIRSLVVFGSARRARLGQLKCLRVLDLQFNEGLENDDLKDMCGLFRVRHLFGLRGRFISEIPPEIRGLQHLETLEVRGTRITGLPVEIGKLQHLKNLDLKQNEYLKEVPRVIRDLQHLENLSLNTTGITELPREIITRLPQLRSLDDHTTASGVANLQNLESLNLKGTSITKLPSEIGKLQHLESLNLFFSLVKRIPREIEGLKKLKSLVTDGVTVLAWEAAKLSGLLGLPEGVCQIWKNSDVMRIPWWIKDHFNDLGTLDIRVCKLEEDGLKILREMSNLKVLVLYFEVVPREPVAIRGGGFPRLMKLTIYSRVPRVFFQEGAMPMLEWLVIVFQFYAGPPNRDPVGINHLTKLSVVEIRCEEKWYSTDTPCISATIDVLREEAWEHRNDVLFSVTAYSSGTYAANKNSADILEEVNDACSSETGEFERGGEQQQGEMEEEGSQA</sequence>
<reference evidence="8" key="2">
    <citation type="submission" date="2018-10" db="UniProtKB">
        <authorList>
            <consortium name="EnsemblPlants"/>
        </authorList>
    </citation>
    <scope>IDENTIFICATION</scope>
</reference>
<proteinExistence type="predicted"/>
<keyword evidence="9" id="KW-1185">Reference proteome</keyword>
<dbReference type="Gramene" id="TraesCSU03G0106100.1">
    <property type="protein sequence ID" value="TraesCSU03G0106100.1.CDS"/>
    <property type="gene ID" value="TraesCSU03G0106100"/>
</dbReference>
<dbReference type="InterPro" id="IPR058922">
    <property type="entry name" value="WHD_DRP"/>
</dbReference>
<evidence type="ECO:0000313" key="8">
    <source>
        <dbReference type="EnsemblPlants" id="TraesCSU02G103200.1"/>
    </source>
</evidence>
<dbReference type="InterPro" id="IPR027417">
    <property type="entry name" value="P-loop_NTPase"/>
</dbReference>
<accession>A0A3B6U5U2</accession>
<dbReference type="InterPro" id="IPR055414">
    <property type="entry name" value="LRR_R13L4/SHOC2-like"/>
</dbReference>
<feature type="domain" description="Disease resistance R13L4/SHOC-2-like LRR" evidence="7">
    <location>
        <begin position="440"/>
        <end position="517"/>
    </location>
</feature>
<dbReference type="InterPro" id="IPR036388">
    <property type="entry name" value="WH-like_DNA-bd_sf"/>
</dbReference>
<evidence type="ECO:0000313" key="9">
    <source>
        <dbReference type="Proteomes" id="UP000019116"/>
    </source>
</evidence>
<evidence type="ECO:0000256" key="1">
    <source>
        <dbReference type="ARBA" id="ARBA00022614"/>
    </source>
</evidence>
<dbReference type="SMR" id="A0A3B6U5U2"/>
<feature type="domain" description="Disease resistance protein winged helix" evidence="6">
    <location>
        <begin position="176"/>
        <end position="240"/>
    </location>
</feature>
<dbReference type="Pfam" id="PF00931">
    <property type="entry name" value="NB-ARC"/>
    <property type="match status" value="1"/>
</dbReference>
<dbReference type="InterPro" id="IPR003591">
    <property type="entry name" value="Leu-rich_rpt_typical-subtyp"/>
</dbReference>
<dbReference type="Gramene" id="TraesCSU02G103200.1">
    <property type="protein sequence ID" value="TraesCSU02G103200.1"/>
    <property type="gene ID" value="TraesCSU02G103200"/>
</dbReference>
<evidence type="ECO:0000259" key="6">
    <source>
        <dbReference type="Pfam" id="PF23559"/>
    </source>
</evidence>
<dbReference type="PANTHER" id="PTHR23155:SF1167">
    <property type="entry name" value="OS08G0412100 PROTEIN"/>
    <property type="match status" value="1"/>
</dbReference>
<dbReference type="GO" id="GO:0035556">
    <property type="term" value="P:intracellular signal transduction"/>
    <property type="evidence" value="ECO:0000318"/>
    <property type="project" value="GO_Central"/>
</dbReference>
<organism evidence="8">
    <name type="scientific">Triticum aestivum</name>
    <name type="common">Wheat</name>
    <dbReference type="NCBI Taxonomy" id="4565"/>
    <lineage>
        <taxon>Eukaryota</taxon>
        <taxon>Viridiplantae</taxon>
        <taxon>Streptophyta</taxon>
        <taxon>Embryophyta</taxon>
        <taxon>Tracheophyta</taxon>
        <taxon>Spermatophyta</taxon>
        <taxon>Magnoliopsida</taxon>
        <taxon>Liliopsida</taxon>
        <taxon>Poales</taxon>
        <taxon>Poaceae</taxon>
        <taxon>BOP clade</taxon>
        <taxon>Pooideae</taxon>
        <taxon>Triticodae</taxon>
        <taxon>Triticeae</taxon>
        <taxon>Triticinae</taxon>
        <taxon>Triticum</taxon>
    </lineage>
</organism>
<dbReference type="SUPFAM" id="SSF52540">
    <property type="entry name" value="P-loop containing nucleoside triphosphate hydrolases"/>
    <property type="match status" value="1"/>
</dbReference>